<dbReference type="AlphaFoldDB" id="A0AAV7L062"/>
<dbReference type="EMBL" id="JANPWB010000016">
    <property type="protein sequence ID" value="KAJ1084219.1"/>
    <property type="molecule type" value="Genomic_DNA"/>
</dbReference>
<protein>
    <submittedName>
        <fullName evidence="1">Uncharacterized protein</fullName>
    </submittedName>
</protein>
<organism evidence="1 2">
    <name type="scientific">Pleurodeles waltl</name>
    <name type="common">Iberian ribbed newt</name>
    <dbReference type="NCBI Taxonomy" id="8319"/>
    <lineage>
        <taxon>Eukaryota</taxon>
        <taxon>Metazoa</taxon>
        <taxon>Chordata</taxon>
        <taxon>Craniata</taxon>
        <taxon>Vertebrata</taxon>
        <taxon>Euteleostomi</taxon>
        <taxon>Amphibia</taxon>
        <taxon>Batrachia</taxon>
        <taxon>Caudata</taxon>
        <taxon>Salamandroidea</taxon>
        <taxon>Salamandridae</taxon>
        <taxon>Pleurodelinae</taxon>
        <taxon>Pleurodeles</taxon>
    </lineage>
</organism>
<proteinExistence type="predicted"/>
<dbReference type="Proteomes" id="UP001066276">
    <property type="component" value="Chromosome 12"/>
</dbReference>
<evidence type="ECO:0000313" key="1">
    <source>
        <dbReference type="EMBL" id="KAJ1084219.1"/>
    </source>
</evidence>
<keyword evidence="2" id="KW-1185">Reference proteome</keyword>
<comment type="caution">
    <text evidence="1">The sequence shown here is derived from an EMBL/GenBank/DDBJ whole genome shotgun (WGS) entry which is preliminary data.</text>
</comment>
<name>A0AAV7L062_PLEWA</name>
<accession>A0AAV7L062</accession>
<reference evidence="1" key="1">
    <citation type="journal article" date="2022" name="bioRxiv">
        <title>Sequencing and chromosome-scale assembly of the giantPleurodeles waltlgenome.</title>
        <authorList>
            <person name="Brown T."/>
            <person name="Elewa A."/>
            <person name="Iarovenko S."/>
            <person name="Subramanian E."/>
            <person name="Araus A.J."/>
            <person name="Petzold A."/>
            <person name="Susuki M."/>
            <person name="Suzuki K.-i.T."/>
            <person name="Hayashi T."/>
            <person name="Toyoda A."/>
            <person name="Oliveira C."/>
            <person name="Osipova E."/>
            <person name="Leigh N.D."/>
            <person name="Simon A."/>
            <person name="Yun M.H."/>
        </authorList>
    </citation>
    <scope>NUCLEOTIDE SEQUENCE</scope>
    <source>
        <strain evidence="1">20211129_DDA</strain>
        <tissue evidence="1">Liver</tissue>
    </source>
</reference>
<evidence type="ECO:0000313" key="2">
    <source>
        <dbReference type="Proteomes" id="UP001066276"/>
    </source>
</evidence>
<gene>
    <name evidence="1" type="ORF">NDU88_004371</name>
</gene>
<sequence>MKGRADSPPGLARLGFSEAQRPALSLGRGEGRLFSGISASLSHDCPCCETGKGGGRCSACPSRDEPGDVVLCELGL</sequence>